<dbReference type="AlphaFoldDB" id="Q56WX2"/>
<reference evidence="1" key="1">
    <citation type="submission" date="2005-03" db="EMBL/GenBank/DDBJ databases">
        <title>Large-scale analysis of RIKEN Arabidopsis full-length (RAFL) cDNAs.</title>
        <authorList>
            <person name="Totoki Y."/>
            <person name="Seki M."/>
            <person name="Ishida J."/>
            <person name="Nakajima M."/>
            <person name="Enju A."/>
            <person name="Kamiya A."/>
            <person name="Narusaka M."/>
            <person name="Shin-i T."/>
            <person name="Nakagawa M."/>
            <person name="Sakamoto N."/>
            <person name="Oishi K."/>
            <person name="Kohara Y."/>
            <person name="Kobayashi M."/>
            <person name="Toyoda A."/>
            <person name="Sakaki Y."/>
            <person name="Sakurai T."/>
            <person name="Iida K."/>
            <person name="Akiyama K."/>
            <person name="Satou M."/>
            <person name="Toyoda T."/>
            <person name="Konagaya A."/>
            <person name="Carninci P."/>
            <person name="Kawai J."/>
            <person name="Hayashizaki Y."/>
            <person name="Shinozaki K."/>
        </authorList>
    </citation>
    <scope>NUCLEOTIDE SEQUENCE</scope>
</reference>
<feature type="non-terminal residue" evidence="1">
    <location>
        <position position="100"/>
    </location>
</feature>
<proteinExistence type="evidence at transcript level"/>
<name>Q56WX2_ARATH</name>
<accession>Q56WX2</accession>
<evidence type="ECO:0000313" key="1">
    <source>
        <dbReference type="EMBL" id="BAD94291.1"/>
    </source>
</evidence>
<organism evidence="1">
    <name type="scientific">Arabidopsis thaliana</name>
    <name type="common">Mouse-ear cress</name>
    <dbReference type="NCBI Taxonomy" id="3702"/>
    <lineage>
        <taxon>Eukaryota</taxon>
        <taxon>Viridiplantae</taxon>
        <taxon>Streptophyta</taxon>
        <taxon>Embryophyta</taxon>
        <taxon>Tracheophyta</taxon>
        <taxon>Spermatophyta</taxon>
        <taxon>Magnoliopsida</taxon>
        <taxon>eudicotyledons</taxon>
        <taxon>Gunneridae</taxon>
        <taxon>Pentapetalae</taxon>
        <taxon>rosids</taxon>
        <taxon>malvids</taxon>
        <taxon>Brassicales</taxon>
        <taxon>Brassicaceae</taxon>
        <taxon>Camelineae</taxon>
        <taxon>Arabidopsis</taxon>
    </lineage>
</organism>
<protein>
    <submittedName>
        <fullName evidence="1">Uncharacterized protein</fullName>
    </submittedName>
</protein>
<sequence>MWFCLRWVSCRYHREGWQVNRAKKKKRKKFGNGQKEGERKRCREDIIIVERERRRDIRGKLRGATKSSCKLYRLHRAFTAMQVIHQKIRSENRDFLFFQP</sequence>
<dbReference type="EMBL" id="AK221907">
    <property type="protein sequence ID" value="BAD94291.1"/>
    <property type="molecule type" value="mRNA"/>
</dbReference>